<dbReference type="InterPro" id="IPR011453">
    <property type="entry name" value="DUF1559"/>
</dbReference>
<evidence type="ECO:0000313" key="2">
    <source>
        <dbReference type="EMBL" id="MBB6053231.1"/>
    </source>
</evidence>
<dbReference type="PANTHER" id="PTHR30093">
    <property type="entry name" value="GENERAL SECRETION PATHWAY PROTEIN G"/>
    <property type="match status" value="1"/>
</dbReference>
<organism evidence="2 3">
    <name type="scientific">Armatimonas rosea</name>
    <dbReference type="NCBI Taxonomy" id="685828"/>
    <lineage>
        <taxon>Bacteria</taxon>
        <taxon>Bacillati</taxon>
        <taxon>Armatimonadota</taxon>
        <taxon>Armatimonadia</taxon>
        <taxon>Armatimonadales</taxon>
        <taxon>Armatimonadaceae</taxon>
        <taxon>Armatimonas</taxon>
    </lineage>
</organism>
<dbReference type="AlphaFoldDB" id="A0A7W9SUU3"/>
<dbReference type="InterPro" id="IPR012902">
    <property type="entry name" value="N_methyl_site"/>
</dbReference>
<dbReference type="Pfam" id="PF07596">
    <property type="entry name" value="SBP_bac_10"/>
    <property type="match status" value="1"/>
</dbReference>
<dbReference type="RefSeq" id="WP_184203331.1">
    <property type="nucleotide sequence ID" value="NZ_JACHGW010000006.1"/>
</dbReference>
<protein>
    <submittedName>
        <fullName evidence="2">Prepilin-type N-terminal cleavage/methylation domain-containing protein/prepilin-type processing-associated H-X9-DG protein</fullName>
    </submittedName>
</protein>
<sequence>MQRRAFTLIELLVVIAIIAILAAILFPVFAQARDKARSAACLSNTKQLALGVYQYAQDYDETLPVAGYNAQCRGRWQWQIFPYVKNEQVFTCPNISQRPWVKTTNNNFTCPNSGQVITSGLGQNDKGGYGWNYALQGDNGNGASSLDSAPGYALAAIGKPADTVIIGETGFVPNVAAASGWAMMAFDPRLTGAAAGFAQPGLLAQGRHNTEQTFTMQGMPVPIKGRLNVVFMDGHAKNLSLGQLFEVAPVVGGVAVEDGVSLVNENNVATATPGTLVNHTRPNIRYRLLNIY</sequence>
<dbReference type="Gene3D" id="3.30.700.10">
    <property type="entry name" value="Glycoprotein, Type 4 Pilin"/>
    <property type="match status" value="1"/>
</dbReference>
<dbReference type="InterPro" id="IPR045584">
    <property type="entry name" value="Pilin-like"/>
</dbReference>
<feature type="domain" description="DUF1559" evidence="1">
    <location>
        <begin position="31"/>
        <end position="114"/>
    </location>
</feature>
<evidence type="ECO:0000313" key="3">
    <source>
        <dbReference type="Proteomes" id="UP000520814"/>
    </source>
</evidence>
<proteinExistence type="predicted"/>
<dbReference type="Proteomes" id="UP000520814">
    <property type="component" value="Unassembled WGS sequence"/>
</dbReference>
<dbReference type="SUPFAM" id="SSF54523">
    <property type="entry name" value="Pili subunits"/>
    <property type="match status" value="1"/>
</dbReference>
<dbReference type="Pfam" id="PF07963">
    <property type="entry name" value="N_methyl"/>
    <property type="match status" value="1"/>
</dbReference>
<comment type="caution">
    <text evidence="2">The sequence shown here is derived from an EMBL/GenBank/DDBJ whole genome shotgun (WGS) entry which is preliminary data.</text>
</comment>
<gene>
    <name evidence="2" type="ORF">HNQ39_005065</name>
</gene>
<dbReference type="EMBL" id="JACHGW010000006">
    <property type="protein sequence ID" value="MBB6053231.1"/>
    <property type="molecule type" value="Genomic_DNA"/>
</dbReference>
<name>A0A7W9SUU3_ARMRO</name>
<evidence type="ECO:0000259" key="1">
    <source>
        <dbReference type="Pfam" id="PF07596"/>
    </source>
</evidence>
<dbReference type="NCBIfam" id="TIGR02532">
    <property type="entry name" value="IV_pilin_GFxxxE"/>
    <property type="match status" value="1"/>
</dbReference>
<accession>A0A7W9SUU3</accession>
<reference evidence="2 3" key="1">
    <citation type="submission" date="2020-08" db="EMBL/GenBank/DDBJ databases">
        <title>Genomic Encyclopedia of Type Strains, Phase IV (KMG-IV): sequencing the most valuable type-strain genomes for metagenomic binning, comparative biology and taxonomic classification.</title>
        <authorList>
            <person name="Goeker M."/>
        </authorList>
    </citation>
    <scope>NUCLEOTIDE SEQUENCE [LARGE SCALE GENOMIC DNA]</scope>
    <source>
        <strain evidence="2 3">DSM 23562</strain>
    </source>
</reference>
<keyword evidence="3" id="KW-1185">Reference proteome</keyword>